<keyword evidence="5 8" id="KW-0067">ATP-binding</keyword>
<gene>
    <name evidence="11" type="ORF">QB910_000075</name>
</gene>
<protein>
    <recommendedName>
        <fullName evidence="2 9">Ribonucleoside-diphosphate reductase</fullName>
        <ecNumber evidence="2 9">1.17.4.1</ecNumber>
    </recommendedName>
</protein>
<organism evidence="11">
    <name type="scientific">Alicyclobacillus phage KKP_3916</name>
    <dbReference type="NCBI Taxonomy" id="3040651"/>
    <lineage>
        <taxon>Viruses</taxon>
        <taxon>Duplodnaviria</taxon>
        <taxon>Heunggongvirae</taxon>
        <taxon>Uroviricota</taxon>
        <taxon>Caudoviricetes</taxon>
    </lineage>
</organism>
<dbReference type="SUPFAM" id="SSF48168">
    <property type="entry name" value="R1 subunit of ribonucleotide reductase, N-terminal domain"/>
    <property type="match status" value="1"/>
</dbReference>
<evidence type="ECO:0000256" key="1">
    <source>
        <dbReference type="ARBA" id="ARBA00010406"/>
    </source>
</evidence>
<dbReference type="InterPro" id="IPR000788">
    <property type="entry name" value="RNR_lg_C"/>
</dbReference>
<evidence type="ECO:0000259" key="10">
    <source>
        <dbReference type="PROSITE" id="PS51161"/>
    </source>
</evidence>
<dbReference type="GO" id="GO:0004748">
    <property type="term" value="F:ribonucleoside-diphosphate reductase activity, thioredoxin disulfide as acceptor"/>
    <property type="evidence" value="ECO:0007669"/>
    <property type="project" value="UniProtKB-EC"/>
</dbReference>
<name>A0AAT9V7K9_9CAUD</name>
<evidence type="ECO:0000256" key="2">
    <source>
        <dbReference type="ARBA" id="ARBA00012274"/>
    </source>
</evidence>
<evidence type="ECO:0000256" key="7">
    <source>
        <dbReference type="ARBA" id="ARBA00023116"/>
    </source>
</evidence>
<dbReference type="GO" id="GO:0005524">
    <property type="term" value="F:ATP binding"/>
    <property type="evidence" value="ECO:0007669"/>
    <property type="project" value="UniProtKB-UniRule"/>
</dbReference>
<comment type="similarity">
    <text evidence="1 9">Belongs to the ribonucleoside diphosphate reductase large chain family.</text>
</comment>
<dbReference type="EMBL" id="OQ846916">
    <property type="protein sequence ID" value="WJJ55319.1"/>
    <property type="molecule type" value="Genomic_DNA"/>
</dbReference>
<dbReference type="InterPro" id="IPR005144">
    <property type="entry name" value="ATP-cone_dom"/>
</dbReference>
<dbReference type="InterPro" id="IPR013346">
    <property type="entry name" value="NrdE_NrdA_C"/>
</dbReference>
<dbReference type="PROSITE" id="PS00089">
    <property type="entry name" value="RIBORED_LARGE"/>
    <property type="match status" value="1"/>
</dbReference>
<evidence type="ECO:0000256" key="5">
    <source>
        <dbReference type="ARBA" id="ARBA00022840"/>
    </source>
</evidence>
<evidence type="ECO:0000256" key="3">
    <source>
        <dbReference type="ARBA" id="ARBA00022533"/>
    </source>
</evidence>
<sequence>MEVIKRNGSSEPFNFAKVERVITFAIPDEAVANEFKESLTLQLKPRMTSKELQQALIQLAVEKTSAQKPEWDAVAAKLYLYDLYKEAGINRGYRKKQFGYGDFYKLLKFLTKAGLGDYVLKGYSKEQVEELGAYIKPERDDLLSYVGAKTLAERYCVRGYNGEVYELPQEAYMGVAMTLALVDPEETRVAHAKDYYDVMSLLCMTEATPTMSNARKPHNQLSSCFIGTADDSLESIFNVITNFSQVSKFGGGMGVYIGHVRASGSDIRGFANTSSGVIPWVRIFNDTAVAVNQLGMRAGAISITLDVWHKDIFSFLQVRTNNGDERMKAHDIFPSVSIPDIFMKQVKEKGKWWLFDPHEVRTKMGWNLEDCYDDGKENLFSYRYWQCVQNEDLSRIEVNAMDIMKAIIVSDTETGTPFIFFRDEVNRKNPNKHAGMIHASNLCHEIAQNTSSNGELETKVIKDKHTGDPIVVNMRKSGDFVVCNLASLILGRCHTEEQIAWVVPIMVRMLDNVISINNLPVPEATVTNQKYRAIGLGTMDYHHMLAMNGIVWESEEHLEFADKVFELINYYAIKGSMELAKERGAYPLFKGSDWDTGAYFEMRGYLDSPRWQELAKEVHEHGIRNGYIVAVAPNGSSSLYGNATQSIDPIYDKFYLDEKKGQVVPVIAPDLKKGFWYYKEAHKIDQSWSIRANAVRQRHIDQSQSFNLYITPETSAVELLKMYILAWETGCKTLYYTRSRSVELESCVACAA</sequence>
<dbReference type="Pfam" id="PF00317">
    <property type="entry name" value="Ribonuc_red_lgN"/>
    <property type="match status" value="1"/>
</dbReference>
<dbReference type="InterPro" id="IPR008926">
    <property type="entry name" value="RNR_R1-su_N"/>
</dbReference>
<evidence type="ECO:0000256" key="8">
    <source>
        <dbReference type="PROSITE-ProRule" id="PRU00492"/>
    </source>
</evidence>
<comment type="function">
    <text evidence="9">Provides the precursors necessary for DNA synthesis. Catalyzes the biosynthesis of deoxyribonucleotides from the corresponding ribonucleotides.</text>
</comment>
<comment type="catalytic activity">
    <reaction evidence="9">
        <text>a 2'-deoxyribonucleoside 5'-diphosphate + [thioredoxin]-disulfide + H2O = a ribonucleoside 5'-diphosphate + [thioredoxin]-dithiol</text>
        <dbReference type="Rhea" id="RHEA:23252"/>
        <dbReference type="Rhea" id="RHEA-COMP:10698"/>
        <dbReference type="Rhea" id="RHEA-COMP:10700"/>
        <dbReference type="ChEBI" id="CHEBI:15377"/>
        <dbReference type="ChEBI" id="CHEBI:29950"/>
        <dbReference type="ChEBI" id="CHEBI:50058"/>
        <dbReference type="ChEBI" id="CHEBI:57930"/>
        <dbReference type="ChEBI" id="CHEBI:73316"/>
        <dbReference type="EC" id="1.17.4.1"/>
    </reaction>
</comment>
<dbReference type="FunFam" id="3.20.70.20:FF:000014">
    <property type="entry name" value="Ribonucleoside-diphosphate reductase"/>
    <property type="match status" value="1"/>
</dbReference>
<evidence type="ECO:0000256" key="6">
    <source>
        <dbReference type="ARBA" id="ARBA00023002"/>
    </source>
</evidence>
<dbReference type="SUPFAM" id="SSF51998">
    <property type="entry name" value="PFL-like glycyl radical enzymes"/>
    <property type="match status" value="1"/>
</dbReference>
<dbReference type="Gene3D" id="3.20.70.20">
    <property type="match status" value="1"/>
</dbReference>
<dbReference type="InterPro" id="IPR039718">
    <property type="entry name" value="Rrm1"/>
</dbReference>
<evidence type="ECO:0000313" key="11">
    <source>
        <dbReference type="EMBL" id="WJJ55319.1"/>
    </source>
</evidence>
<dbReference type="PANTHER" id="PTHR11573:SF6">
    <property type="entry name" value="RIBONUCLEOSIDE-DIPHOSPHATE REDUCTASE LARGE SUBUNIT"/>
    <property type="match status" value="1"/>
</dbReference>
<keyword evidence="6 9" id="KW-0560">Oxidoreductase</keyword>
<dbReference type="Pfam" id="PF02867">
    <property type="entry name" value="Ribonuc_red_lgC"/>
    <property type="match status" value="1"/>
</dbReference>
<dbReference type="PROSITE" id="PS51161">
    <property type="entry name" value="ATP_CONE"/>
    <property type="match status" value="1"/>
</dbReference>
<keyword evidence="4 8" id="KW-0547">Nucleotide-binding</keyword>
<feature type="domain" description="ATP-cone" evidence="10">
    <location>
        <begin position="1"/>
        <end position="89"/>
    </location>
</feature>
<proteinExistence type="inferred from homology"/>
<evidence type="ECO:0000256" key="4">
    <source>
        <dbReference type="ARBA" id="ARBA00022741"/>
    </source>
</evidence>
<dbReference type="PANTHER" id="PTHR11573">
    <property type="entry name" value="RIBONUCLEOSIDE-DIPHOSPHATE REDUCTASE LARGE CHAIN"/>
    <property type="match status" value="1"/>
</dbReference>
<dbReference type="NCBIfam" id="TIGR02506">
    <property type="entry name" value="NrdE_NrdA"/>
    <property type="match status" value="1"/>
</dbReference>
<dbReference type="CDD" id="cd01679">
    <property type="entry name" value="RNR_I"/>
    <property type="match status" value="1"/>
</dbReference>
<keyword evidence="3" id="KW-0021">Allosteric enzyme</keyword>
<evidence type="ECO:0000256" key="9">
    <source>
        <dbReference type="RuleBase" id="RU003410"/>
    </source>
</evidence>
<accession>A0AAT9V7K9</accession>
<reference evidence="11" key="1">
    <citation type="submission" date="2023-04" db="EMBL/GenBank/DDBJ databases">
        <title>Characterization and genome study of newly isolated Alicyclobacillus-specific phaga.</title>
        <authorList>
            <person name="Shymialevich D."/>
            <person name="Wojcicki M."/>
            <person name="Srednicka P."/>
            <person name="Swider O."/>
        </authorList>
    </citation>
    <scope>NUCLEOTIDE SEQUENCE</scope>
</reference>
<dbReference type="Pfam" id="PF03477">
    <property type="entry name" value="ATP-cone"/>
    <property type="match status" value="1"/>
</dbReference>
<dbReference type="PRINTS" id="PR01183">
    <property type="entry name" value="RIBORDTASEM1"/>
</dbReference>
<dbReference type="GO" id="GO:0009263">
    <property type="term" value="P:deoxyribonucleotide biosynthetic process"/>
    <property type="evidence" value="ECO:0007669"/>
    <property type="project" value="UniProtKB-KW"/>
</dbReference>
<dbReference type="EC" id="1.17.4.1" evidence="2 9"/>
<keyword evidence="7 9" id="KW-0215">Deoxyribonucleotide synthesis</keyword>
<dbReference type="InterPro" id="IPR013509">
    <property type="entry name" value="RNR_lsu_N"/>
</dbReference>